<feature type="signal peptide" evidence="1">
    <location>
        <begin position="1"/>
        <end position="29"/>
    </location>
</feature>
<accession>A0A8J3H1V3</accession>
<dbReference type="Proteomes" id="UP000626220">
    <property type="component" value="Unassembled WGS sequence"/>
</dbReference>
<gene>
    <name evidence="2" type="ORF">GCM10017056_40750</name>
</gene>
<reference evidence="2" key="2">
    <citation type="submission" date="2020-09" db="EMBL/GenBank/DDBJ databases">
        <authorList>
            <person name="Sun Q."/>
            <person name="Kim S."/>
        </authorList>
    </citation>
    <scope>NUCLEOTIDE SEQUENCE</scope>
    <source>
        <strain evidence="2">KCTC 42650</strain>
    </source>
</reference>
<evidence type="ECO:0000256" key="1">
    <source>
        <dbReference type="SAM" id="SignalP"/>
    </source>
</evidence>
<comment type="caution">
    <text evidence="2">The sequence shown here is derived from an EMBL/GenBank/DDBJ whole genome shotgun (WGS) entry which is preliminary data.</text>
</comment>
<dbReference type="AlphaFoldDB" id="A0A8J3H1V3"/>
<keyword evidence="1" id="KW-0732">Signal</keyword>
<name>A0A8J3H1V3_9RHOB</name>
<sequence length="331" mass="34746">MVSLKTKTTLRAGLMGLAAATLTSAAAMAADLQELGFATSASGGTGYMYAVAVATVVNEGSEALKITPFPSAGVIENDRLLRNDEAQLILHTGGQAYSSYRGEGKYPSKFEDLRAIMPIYASLVQMIVPAESDSKSPGDLKGKRIGLGEPGSSANTYVRQVLKAENVNDGDYDGRPNSLTEQVAGLRDGNLDALTTVMGGGAPALQDLAASRDVRWISITPETLKSVIGMNPTGAVVPVTIPAGTYPQQDGAVQTFGVPIWIMAKAEMPDALVSEIVTKFLSNLPRAHEVHPVVDGTTKDFVANAAPPVPWHPEAVKALAAMGYDTTPFTE</sequence>
<organism evidence="2 3">
    <name type="scientific">Seohaeicola zhoushanensis</name>
    <dbReference type="NCBI Taxonomy" id="1569283"/>
    <lineage>
        <taxon>Bacteria</taxon>
        <taxon>Pseudomonadati</taxon>
        <taxon>Pseudomonadota</taxon>
        <taxon>Alphaproteobacteria</taxon>
        <taxon>Rhodobacterales</taxon>
        <taxon>Roseobacteraceae</taxon>
        <taxon>Seohaeicola</taxon>
    </lineage>
</organism>
<keyword evidence="3" id="KW-1185">Reference proteome</keyword>
<protein>
    <submittedName>
        <fullName evidence="2">C4-dicarboxylate ABC transporter substrate-binding protein</fullName>
    </submittedName>
</protein>
<reference evidence="2" key="1">
    <citation type="journal article" date="2014" name="Int. J. Syst. Evol. Microbiol.">
        <title>Complete genome sequence of Corynebacterium casei LMG S-19264T (=DSM 44701T), isolated from a smear-ripened cheese.</title>
        <authorList>
            <consortium name="US DOE Joint Genome Institute (JGI-PGF)"/>
            <person name="Walter F."/>
            <person name="Albersmeier A."/>
            <person name="Kalinowski J."/>
            <person name="Ruckert C."/>
        </authorList>
    </citation>
    <scope>NUCLEOTIDE SEQUENCE</scope>
    <source>
        <strain evidence="2">KCTC 42650</strain>
    </source>
</reference>
<dbReference type="PANTHER" id="PTHR42941:SF1">
    <property type="entry name" value="SLL1037 PROTEIN"/>
    <property type="match status" value="1"/>
</dbReference>
<dbReference type="NCBIfam" id="TIGR02122">
    <property type="entry name" value="TRAP_TAXI"/>
    <property type="match status" value="1"/>
</dbReference>
<dbReference type="InterPro" id="IPR011852">
    <property type="entry name" value="TRAP_TAXI"/>
</dbReference>
<proteinExistence type="predicted"/>
<dbReference type="RefSeq" id="WP_189681963.1">
    <property type="nucleotide sequence ID" value="NZ_BNCJ01000016.1"/>
</dbReference>
<dbReference type="PANTHER" id="PTHR42941">
    <property type="entry name" value="SLL1037 PROTEIN"/>
    <property type="match status" value="1"/>
</dbReference>
<dbReference type="Gene3D" id="3.40.190.10">
    <property type="entry name" value="Periplasmic binding protein-like II"/>
    <property type="match status" value="2"/>
</dbReference>
<dbReference type="EMBL" id="BNCJ01000016">
    <property type="protein sequence ID" value="GHF65369.1"/>
    <property type="molecule type" value="Genomic_DNA"/>
</dbReference>
<evidence type="ECO:0000313" key="3">
    <source>
        <dbReference type="Proteomes" id="UP000626220"/>
    </source>
</evidence>
<dbReference type="Pfam" id="PF16868">
    <property type="entry name" value="NMT1_3"/>
    <property type="match status" value="1"/>
</dbReference>
<dbReference type="SUPFAM" id="SSF53850">
    <property type="entry name" value="Periplasmic binding protein-like II"/>
    <property type="match status" value="1"/>
</dbReference>
<feature type="chain" id="PRO_5035190071" evidence="1">
    <location>
        <begin position="30"/>
        <end position="331"/>
    </location>
</feature>
<evidence type="ECO:0000313" key="2">
    <source>
        <dbReference type="EMBL" id="GHF65369.1"/>
    </source>
</evidence>